<proteinExistence type="predicted"/>
<dbReference type="eggNOG" id="COG0517">
    <property type="taxonomic scope" value="Bacteria"/>
</dbReference>
<evidence type="ECO:0000256" key="1">
    <source>
        <dbReference type="ARBA" id="ARBA00023122"/>
    </source>
</evidence>
<reference evidence="4 5" key="2">
    <citation type="journal article" date="2015" name="Genome Announc.">
        <title>Genome Sequence of the Sulfate-Reducing Thermophilic Bacterium Thermodesulfovibrio yellowstonii Strain DSM 11347T (Phylum Nitrospirae).</title>
        <authorList>
            <person name="Bhatnagar S."/>
            <person name="Badger J.H."/>
            <person name="Madupu R."/>
            <person name="Khouri H.M."/>
            <person name="O'Connor E.M."/>
            <person name="Robb F.T."/>
            <person name="Ward N.L."/>
            <person name="Eisen J.A."/>
        </authorList>
    </citation>
    <scope>NUCLEOTIDE SEQUENCE [LARGE SCALE GENOMIC DNA]</scope>
    <source>
        <strain evidence="5">ATCC 51303 / DSM 11347 / YP87</strain>
    </source>
</reference>
<dbReference type="InterPro" id="IPR051257">
    <property type="entry name" value="Diverse_CBS-Domain"/>
</dbReference>
<evidence type="ECO:0000259" key="3">
    <source>
        <dbReference type="PROSITE" id="PS51371"/>
    </source>
</evidence>
<dbReference type="Pfam" id="PF00571">
    <property type="entry name" value="CBS"/>
    <property type="match status" value="2"/>
</dbReference>
<accession>B5YJB1</accession>
<dbReference type="STRING" id="289376.THEYE_A0481"/>
<dbReference type="HOGENOM" id="CLU_2036973_0_0_0"/>
<dbReference type="EnsemblBacteria" id="ACI20618">
    <property type="protein sequence ID" value="ACI20618"/>
    <property type="gene ID" value="THEYE_A0481"/>
</dbReference>
<dbReference type="PROSITE" id="PS51371">
    <property type="entry name" value="CBS"/>
    <property type="match status" value="1"/>
</dbReference>
<reference evidence="5" key="1">
    <citation type="submission" date="2008-08" db="EMBL/GenBank/DDBJ databases">
        <title>The complete genome sequence of Thermodesulfovibrio yellowstonii strain ATCC 51303 / DSM 11347 / YP87.</title>
        <authorList>
            <person name="Dodson R.J."/>
            <person name="Durkin A.S."/>
            <person name="Wu M."/>
            <person name="Eisen J."/>
            <person name="Sutton G."/>
        </authorList>
    </citation>
    <scope>NUCLEOTIDE SEQUENCE [LARGE SCALE GENOMIC DNA]</scope>
    <source>
        <strain evidence="5">ATCC 51303 / DSM 11347 / YP87</strain>
    </source>
</reference>
<dbReference type="RefSeq" id="WP_012545353.1">
    <property type="nucleotide sequence ID" value="NC_011296.1"/>
</dbReference>
<gene>
    <name evidence="4" type="ordered locus">THEYE_A0481</name>
</gene>
<dbReference type="PANTHER" id="PTHR43080">
    <property type="entry name" value="CBS DOMAIN-CONTAINING PROTEIN CBSX3, MITOCHONDRIAL"/>
    <property type="match status" value="1"/>
</dbReference>
<dbReference type="PATRIC" id="fig|289376.4.peg.476"/>
<dbReference type="InterPro" id="IPR000644">
    <property type="entry name" value="CBS_dom"/>
</dbReference>
<dbReference type="InParanoid" id="B5YJB1"/>
<feature type="domain" description="CBS" evidence="3">
    <location>
        <begin position="1"/>
        <end position="58"/>
    </location>
</feature>
<dbReference type="EMBL" id="CP001147">
    <property type="protein sequence ID" value="ACI20618.1"/>
    <property type="molecule type" value="Genomic_DNA"/>
</dbReference>
<sequence>MDKVTKFCVNDKNTIKETISVIQGNFSRCVVVLNENKKVVGVFSEGDVLRTILQNIDLHTPLKKVISPSFLYLKEKNMSKAYELIKKYGITLIPVIDDSFNLKEVITIFDVMKHLEFINGK</sequence>
<dbReference type="SUPFAM" id="SSF54631">
    <property type="entry name" value="CBS-domain pair"/>
    <property type="match status" value="1"/>
</dbReference>
<organism evidence="4 5">
    <name type="scientific">Thermodesulfovibrio yellowstonii (strain ATCC 51303 / DSM 11347 / YP87)</name>
    <dbReference type="NCBI Taxonomy" id="289376"/>
    <lineage>
        <taxon>Bacteria</taxon>
        <taxon>Pseudomonadati</taxon>
        <taxon>Nitrospirota</taxon>
        <taxon>Thermodesulfovibrionia</taxon>
        <taxon>Thermodesulfovibrionales</taxon>
        <taxon>Thermodesulfovibrionaceae</taxon>
        <taxon>Thermodesulfovibrio</taxon>
    </lineage>
</organism>
<dbReference type="KEGG" id="tye:THEYE_A0481"/>
<dbReference type="OrthoDB" id="9801899at2"/>
<dbReference type="CDD" id="cd02205">
    <property type="entry name" value="CBS_pair_SF"/>
    <property type="match status" value="1"/>
</dbReference>
<evidence type="ECO:0000313" key="5">
    <source>
        <dbReference type="Proteomes" id="UP000000718"/>
    </source>
</evidence>
<keyword evidence="5" id="KW-1185">Reference proteome</keyword>
<evidence type="ECO:0000313" key="4">
    <source>
        <dbReference type="EMBL" id="ACI20618.1"/>
    </source>
</evidence>
<dbReference type="Proteomes" id="UP000000718">
    <property type="component" value="Chromosome"/>
</dbReference>
<dbReference type="InterPro" id="IPR046342">
    <property type="entry name" value="CBS_dom_sf"/>
</dbReference>
<dbReference type="AlphaFoldDB" id="B5YJB1"/>
<dbReference type="Gene3D" id="3.10.580.10">
    <property type="entry name" value="CBS-domain"/>
    <property type="match status" value="1"/>
</dbReference>
<dbReference type="PANTHER" id="PTHR43080:SF2">
    <property type="entry name" value="CBS DOMAIN-CONTAINING PROTEIN"/>
    <property type="match status" value="1"/>
</dbReference>
<keyword evidence="1 2" id="KW-0129">CBS domain</keyword>
<evidence type="ECO:0000256" key="2">
    <source>
        <dbReference type="PROSITE-ProRule" id="PRU00703"/>
    </source>
</evidence>
<name>B5YJB1_THEYD</name>
<protein>
    <submittedName>
        <fullName evidence="4">CBS domain pair, putative</fullName>
    </submittedName>
</protein>